<sequence length="804" mass="88487">MINSLQEDTIMAGNSMASLLQWLDGRSRTLGWDAILWLERKKLNRFLLQEYISRFASGHYLKPITDSKDTVTSEREYLYDYTLDYPRLAFLSTQDDDDPLEDKMALTMRVVGGSQVTLKQSQGVERAIRIDSIDPLDGPSVRMRLDLPKVAGTVGDDGRVLLDLSKGYDFQLSYGQTEFMNNKLGELFKAKFEEIDVVDRVYPLSVLAPGINPFMRPDRFLMRAQQASEQARNPRSAEYEDGALVVFVAMNGSNLGQTPTAGSDFKYLIPDDAGKDFSATVLYSREIITYAPITNRIFGPLTGVTYRIDRDANANGRVTQITATGGTCTVPGRTISQTSWPADYEVNVDPFTYPYAEPTGPLKIVFGGDGSIDVTFKILQDTTLRFVRPGTEVGTVKADVFWNSPLPIRLEEISGYPPRLVYGYSGANGFWPRDNVRPVNLPPPFSAEGEAWRMLKERLTDTPYPNSYTYDFFQKTWANSRETVSQLEFYKVLNLPFGHAIDASPYDMKLPRDLVLFAKVDPTTTAFSVSPTEFVVGAGDNHTFETEPRVTGVTWSVENIMGDNGPKGTITTGGKYTAPAAAQINGYYRRVKVTATKGSYKSSALVSVVIRDITINPLIQVCEPGQKLKVWAGSLGTGALTFSVVDQSFAGSVVPNVVNPENRNEHIYTAGPKQTGVFYHIEEIRVTNALTGRSQLTRVLVDHRGANLAVSIVGSAGLPANQLKFEAVLDPVEGPITAAQWEIAAGSGSIDPALGIYTVDPAGEHRYAVIIASFSFAGVGSFYGYFVLPLPLTEFPAVMQALTH</sequence>
<organism evidence="1 2">
    <name type="scientific">Pseudomonas batumici</name>
    <dbReference type="NCBI Taxonomy" id="226910"/>
    <lineage>
        <taxon>Bacteria</taxon>
        <taxon>Pseudomonadati</taxon>
        <taxon>Pseudomonadota</taxon>
        <taxon>Gammaproteobacteria</taxon>
        <taxon>Pseudomonadales</taxon>
        <taxon>Pseudomonadaceae</taxon>
        <taxon>Pseudomonas</taxon>
    </lineage>
</organism>
<dbReference type="PATRIC" id="fig|226910.6.peg.5597"/>
<dbReference type="STRING" id="226910.UCMB321_5610"/>
<proteinExistence type="predicted"/>
<keyword evidence="2" id="KW-1185">Reference proteome</keyword>
<name>A0A0C2HU43_9PSED</name>
<comment type="caution">
    <text evidence="1">The sequence shown here is derived from an EMBL/GenBank/DDBJ whole genome shotgun (WGS) entry which is preliminary data.</text>
</comment>
<gene>
    <name evidence="1" type="ORF">UCMB321_5610</name>
</gene>
<evidence type="ECO:0000313" key="1">
    <source>
        <dbReference type="EMBL" id="KIH80636.1"/>
    </source>
</evidence>
<dbReference type="EMBL" id="JXDG01000081">
    <property type="protein sequence ID" value="KIH80636.1"/>
    <property type="molecule type" value="Genomic_DNA"/>
</dbReference>
<accession>A0A0C2HU43</accession>
<protein>
    <submittedName>
        <fullName evidence="1">Uncharacterized protein</fullName>
    </submittedName>
</protein>
<dbReference type="Proteomes" id="UP000031535">
    <property type="component" value="Unassembled WGS sequence"/>
</dbReference>
<evidence type="ECO:0000313" key="2">
    <source>
        <dbReference type="Proteomes" id="UP000031535"/>
    </source>
</evidence>
<dbReference type="AlphaFoldDB" id="A0A0C2HU43"/>
<reference evidence="1 2" key="1">
    <citation type="submission" date="2015-01" db="EMBL/GenBank/DDBJ databases">
        <title>Complete genome of Pseudomonas batumici UCM B-321 producer of the batumin antibiotic with strong antistaphilococcal and potential anticancer activity.</title>
        <authorList>
            <person name="Klochko V.V."/>
            <person name="Zelena L.B."/>
            <person name="Elena K.A."/>
            <person name="Reva O.N."/>
        </authorList>
    </citation>
    <scope>NUCLEOTIDE SEQUENCE [LARGE SCALE GENOMIC DNA]</scope>
    <source>
        <strain evidence="1 2">UCM B-321</strain>
    </source>
</reference>